<dbReference type="Proteomes" id="UP001632037">
    <property type="component" value="Unassembled WGS sequence"/>
</dbReference>
<feature type="region of interest" description="Disordered" evidence="1">
    <location>
        <begin position="212"/>
        <end position="274"/>
    </location>
</feature>
<feature type="region of interest" description="Disordered" evidence="1">
    <location>
        <begin position="20"/>
        <end position="114"/>
    </location>
</feature>
<feature type="compositionally biased region" description="Basic and acidic residues" evidence="1">
    <location>
        <begin position="95"/>
        <end position="114"/>
    </location>
</feature>
<feature type="compositionally biased region" description="Basic residues" evidence="1">
    <location>
        <begin position="76"/>
        <end position="92"/>
    </location>
</feature>
<accession>A0ABD3F1E1</accession>
<gene>
    <name evidence="2" type="ORF">V7S43_015867</name>
</gene>
<evidence type="ECO:0000256" key="1">
    <source>
        <dbReference type="SAM" id="MobiDB-lite"/>
    </source>
</evidence>
<protein>
    <submittedName>
        <fullName evidence="2">Uncharacterized protein</fullName>
    </submittedName>
</protein>
<sequence>MTAVDKRRTSIPYFRERFDEAAAAPKAAVKSKPAVLDLTRPSRPVKSGKSPAKRSGKSSSGKSPRVKSSDASGKPKSLRKFSPRKVQRRPSQHHPGADSVRRANEKTSAPKETVHTMLPGSVVWKEVRPDLRQALLAGIKYEKAMDWLSSDKAAHGWFREPQLLKMLVSMMYWQRLDVTPWSRFVPEIYYVMADERLDRLLKIGRAPPVWEPLDSHVPYPDEDAESTVDDPSKDPDFPVPSSDGSLSESEDSDDDSSANSGSDGHERWVQAFSK</sequence>
<evidence type="ECO:0000313" key="2">
    <source>
        <dbReference type="EMBL" id="KAL3659289.1"/>
    </source>
</evidence>
<organism evidence="2 3">
    <name type="scientific">Phytophthora oleae</name>
    <dbReference type="NCBI Taxonomy" id="2107226"/>
    <lineage>
        <taxon>Eukaryota</taxon>
        <taxon>Sar</taxon>
        <taxon>Stramenopiles</taxon>
        <taxon>Oomycota</taxon>
        <taxon>Peronosporomycetes</taxon>
        <taxon>Peronosporales</taxon>
        <taxon>Peronosporaceae</taxon>
        <taxon>Phytophthora</taxon>
    </lineage>
</organism>
<dbReference type="EMBL" id="JBIMZQ010000048">
    <property type="protein sequence ID" value="KAL3659289.1"/>
    <property type="molecule type" value="Genomic_DNA"/>
</dbReference>
<evidence type="ECO:0000313" key="3">
    <source>
        <dbReference type="Proteomes" id="UP001632037"/>
    </source>
</evidence>
<reference evidence="2 3" key="1">
    <citation type="submission" date="2024-09" db="EMBL/GenBank/DDBJ databases">
        <title>Genome sequencing and assembly of Phytophthora oleae, isolate VK10A, causative agent of rot of olive drupes.</title>
        <authorList>
            <person name="Conti Taguali S."/>
            <person name="Riolo M."/>
            <person name="La Spada F."/>
            <person name="Cacciola S.O."/>
            <person name="Dionisio G."/>
        </authorList>
    </citation>
    <scope>NUCLEOTIDE SEQUENCE [LARGE SCALE GENOMIC DNA]</scope>
    <source>
        <strain evidence="2 3">VK10A</strain>
    </source>
</reference>
<feature type="compositionally biased region" description="Low complexity" evidence="1">
    <location>
        <begin position="21"/>
        <end position="35"/>
    </location>
</feature>
<comment type="caution">
    <text evidence="2">The sequence shown here is derived from an EMBL/GenBank/DDBJ whole genome shotgun (WGS) entry which is preliminary data.</text>
</comment>
<proteinExistence type="predicted"/>
<keyword evidence="3" id="KW-1185">Reference proteome</keyword>
<dbReference type="AlphaFoldDB" id="A0ABD3F1E1"/>
<name>A0ABD3F1E1_9STRA</name>